<dbReference type="EMBL" id="JBEWZI010000006">
    <property type="protein sequence ID" value="MET7014057.1"/>
    <property type="molecule type" value="Genomic_DNA"/>
</dbReference>
<dbReference type="InterPro" id="IPR028427">
    <property type="entry name" value="Met_Sox_Rdtase_MsrB"/>
</dbReference>
<evidence type="ECO:0000313" key="6">
    <source>
        <dbReference type="EMBL" id="MET7014057.1"/>
    </source>
</evidence>
<dbReference type="Proteomes" id="UP001549691">
    <property type="component" value="Unassembled WGS sequence"/>
</dbReference>
<evidence type="ECO:0000256" key="1">
    <source>
        <dbReference type="ARBA" id="ARBA00007174"/>
    </source>
</evidence>
<feature type="domain" description="MsrB" evidence="5">
    <location>
        <begin position="9"/>
        <end position="131"/>
    </location>
</feature>
<evidence type="ECO:0000256" key="3">
    <source>
        <dbReference type="ARBA" id="ARBA00023002"/>
    </source>
</evidence>
<dbReference type="PANTHER" id="PTHR10173">
    <property type="entry name" value="METHIONINE SULFOXIDE REDUCTASE"/>
    <property type="match status" value="1"/>
</dbReference>
<organism evidence="6 7">
    <name type="scientific">Uliginosibacterium flavum</name>
    <dbReference type="NCBI Taxonomy" id="1396831"/>
    <lineage>
        <taxon>Bacteria</taxon>
        <taxon>Pseudomonadati</taxon>
        <taxon>Pseudomonadota</taxon>
        <taxon>Betaproteobacteria</taxon>
        <taxon>Rhodocyclales</taxon>
        <taxon>Zoogloeaceae</taxon>
        <taxon>Uliginosibacterium</taxon>
    </lineage>
</organism>
<gene>
    <name evidence="6" type="primary">msrB</name>
    <name evidence="6" type="ORF">ABXR19_07630</name>
</gene>
<evidence type="ECO:0000256" key="2">
    <source>
        <dbReference type="ARBA" id="ARBA00012499"/>
    </source>
</evidence>
<dbReference type="PANTHER" id="PTHR10173:SF52">
    <property type="entry name" value="METHIONINE-R-SULFOXIDE REDUCTASE B1"/>
    <property type="match status" value="1"/>
</dbReference>
<keyword evidence="7" id="KW-1185">Reference proteome</keyword>
<keyword evidence="3 6" id="KW-0560">Oxidoreductase</keyword>
<dbReference type="SUPFAM" id="SSF51316">
    <property type="entry name" value="Mss4-like"/>
    <property type="match status" value="1"/>
</dbReference>
<evidence type="ECO:0000313" key="7">
    <source>
        <dbReference type="Proteomes" id="UP001549691"/>
    </source>
</evidence>
<dbReference type="EC" id="1.8.4.12" evidence="2"/>
<dbReference type="RefSeq" id="WP_354600515.1">
    <property type="nucleotide sequence ID" value="NZ_JBEWZI010000006.1"/>
</dbReference>
<accession>A0ABV2TJF5</accession>
<dbReference type="InterPro" id="IPR011057">
    <property type="entry name" value="Mss4-like_sf"/>
</dbReference>
<comment type="catalytic activity">
    <reaction evidence="4">
        <text>L-methionyl-[protein] + [thioredoxin]-disulfide + H2O = L-methionyl-(R)-S-oxide-[protein] + [thioredoxin]-dithiol</text>
        <dbReference type="Rhea" id="RHEA:24164"/>
        <dbReference type="Rhea" id="RHEA-COMP:10698"/>
        <dbReference type="Rhea" id="RHEA-COMP:10700"/>
        <dbReference type="Rhea" id="RHEA-COMP:12313"/>
        <dbReference type="Rhea" id="RHEA-COMP:12314"/>
        <dbReference type="ChEBI" id="CHEBI:15377"/>
        <dbReference type="ChEBI" id="CHEBI:16044"/>
        <dbReference type="ChEBI" id="CHEBI:29950"/>
        <dbReference type="ChEBI" id="CHEBI:45764"/>
        <dbReference type="ChEBI" id="CHEBI:50058"/>
        <dbReference type="EC" id="1.8.4.12"/>
    </reaction>
</comment>
<dbReference type="GO" id="GO:0033743">
    <property type="term" value="F:peptide-methionine (R)-S-oxide reductase activity"/>
    <property type="evidence" value="ECO:0007669"/>
    <property type="project" value="UniProtKB-EC"/>
</dbReference>
<dbReference type="Gene3D" id="2.170.150.20">
    <property type="entry name" value="Peptide methionine sulfoxide reductase"/>
    <property type="match status" value="1"/>
</dbReference>
<dbReference type="InterPro" id="IPR002579">
    <property type="entry name" value="Met_Sox_Rdtase_MsrB_dom"/>
</dbReference>
<dbReference type="NCBIfam" id="TIGR00357">
    <property type="entry name" value="peptide-methionine (R)-S-oxide reductase MsrB"/>
    <property type="match status" value="1"/>
</dbReference>
<comment type="caution">
    <text evidence="6">The sequence shown here is derived from an EMBL/GenBank/DDBJ whole genome shotgun (WGS) entry which is preliminary data.</text>
</comment>
<evidence type="ECO:0000256" key="4">
    <source>
        <dbReference type="ARBA" id="ARBA00048488"/>
    </source>
</evidence>
<name>A0ABV2TJF5_9RHOO</name>
<proteinExistence type="inferred from homology"/>
<evidence type="ECO:0000259" key="5">
    <source>
        <dbReference type="PROSITE" id="PS51790"/>
    </source>
</evidence>
<sequence>MPHTIEKPEAQWREELDPEQFRIARLKGNERPFAGEYWDVWDKGSYHCRCCDVELFGAEAKFDAGDGWATFHSEAQPGNIEQIDDFSRGNYRIEAACRHCGAHLGHIFDDGPGPNGTHYRINSASIRLNKKP</sequence>
<reference evidence="6 7" key="1">
    <citation type="submission" date="2024-07" db="EMBL/GenBank/DDBJ databases">
        <title>Uliginosibacterium flavum JJ3220;KACC:17644.</title>
        <authorList>
            <person name="Kim M.K."/>
        </authorList>
    </citation>
    <scope>NUCLEOTIDE SEQUENCE [LARGE SCALE GENOMIC DNA]</scope>
    <source>
        <strain evidence="6 7">KACC:17644</strain>
    </source>
</reference>
<comment type="similarity">
    <text evidence="1">Belongs to the MsrB Met sulfoxide reductase family.</text>
</comment>
<dbReference type="PROSITE" id="PS51790">
    <property type="entry name" value="MSRB"/>
    <property type="match status" value="1"/>
</dbReference>
<dbReference type="Pfam" id="PF01641">
    <property type="entry name" value="SelR"/>
    <property type="match status" value="1"/>
</dbReference>
<protein>
    <recommendedName>
        <fullName evidence="2">peptide-methionine (R)-S-oxide reductase</fullName>
        <ecNumber evidence="2">1.8.4.12</ecNumber>
    </recommendedName>
</protein>